<sequence>MLRNKIKKIAGVALLSVTIIGISGTVQANANNWQDTNFTFNFNNSQKYTAARPKTDTSKLYMKCESITPNTSYTAHAIGCTSASSSDRVDCSKGNSYSFSKAGDAHYMTSWVKEWNYGYARIAGNPNYGYSFSASGKWSPDNKAGL</sequence>
<organism evidence="1 2">
    <name type="scientific">Petralouisia muris</name>
    <dbReference type="NCBI Taxonomy" id="3032872"/>
    <lineage>
        <taxon>Bacteria</taxon>
        <taxon>Bacillati</taxon>
        <taxon>Bacillota</taxon>
        <taxon>Clostridia</taxon>
        <taxon>Lachnospirales</taxon>
        <taxon>Lachnospiraceae</taxon>
        <taxon>Petralouisia</taxon>
    </lineage>
</organism>
<protein>
    <submittedName>
        <fullName evidence="1">Uncharacterized protein</fullName>
    </submittedName>
</protein>
<gene>
    <name evidence="1" type="ORF">E5329_03760</name>
</gene>
<accession>A0AC61S0F6</accession>
<name>A0AC61S0F6_9FIRM</name>
<keyword evidence="2" id="KW-1185">Reference proteome</keyword>
<reference evidence="1" key="1">
    <citation type="submission" date="2019-04" db="EMBL/GenBank/DDBJ databases">
        <title>Microbes associate with the intestines of laboratory mice.</title>
        <authorList>
            <person name="Navarre W."/>
            <person name="Wong E."/>
            <person name="Huang K."/>
            <person name="Tropini C."/>
            <person name="Ng K."/>
            <person name="Yu B."/>
        </authorList>
    </citation>
    <scope>NUCLEOTIDE SEQUENCE</scope>
    <source>
        <strain evidence="1">NM01_1-7b</strain>
    </source>
</reference>
<evidence type="ECO:0000313" key="1">
    <source>
        <dbReference type="EMBL" id="TGY97731.1"/>
    </source>
</evidence>
<evidence type="ECO:0000313" key="2">
    <source>
        <dbReference type="Proteomes" id="UP000304953"/>
    </source>
</evidence>
<dbReference type="Proteomes" id="UP000304953">
    <property type="component" value="Unassembled WGS sequence"/>
</dbReference>
<dbReference type="EMBL" id="SRYA01000005">
    <property type="protein sequence ID" value="TGY97731.1"/>
    <property type="molecule type" value="Genomic_DNA"/>
</dbReference>
<proteinExistence type="predicted"/>
<comment type="caution">
    <text evidence="1">The sequence shown here is derived from an EMBL/GenBank/DDBJ whole genome shotgun (WGS) entry which is preliminary data.</text>
</comment>